<dbReference type="Proteomes" id="UP000198577">
    <property type="component" value="Unassembled WGS sequence"/>
</dbReference>
<dbReference type="EMBL" id="FOXR01000005">
    <property type="protein sequence ID" value="SFP84932.1"/>
    <property type="molecule type" value="Genomic_DNA"/>
</dbReference>
<dbReference type="InterPro" id="IPR027417">
    <property type="entry name" value="P-loop_NTPase"/>
</dbReference>
<keyword evidence="7" id="KW-1185">Reference proteome</keyword>
<dbReference type="InterPro" id="IPR050086">
    <property type="entry name" value="MetN_ABC_transporter-like"/>
</dbReference>
<keyword evidence="4 6" id="KW-0067">ATP-binding</keyword>
<dbReference type="InterPro" id="IPR017871">
    <property type="entry name" value="ABC_transporter-like_CS"/>
</dbReference>
<dbReference type="GO" id="GO:0005524">
    <property type="term" value="F:ATP binding"/>
    <property type="evidence" value="ECO:0007669"/>
    <property type="project" value="UniProtKB-KW"/>
</dbReference>
<accession>A0A1I5TPC6</accession>
<evidence type="ECO:0000256" key="1">
    <source>
        <dbReference type="ARBA" id="ARBA00005417"/>
    </source>
</evidence>
<dbReference type="OrthoDB" id="9804199at2"/>
<name>A0A1I5TPC6_9FIRM</name>
<organism evidence="6 7">
    <name type="scientific">Caldicoprobacter faecalis</name>
    <dbReference type="NCBI Taxonomy" id="937334"/>
    <lineage>
        <taxon>Bacteria</taxon>
        <taxon>Bacillati</taxon>
        <taxon>Bacillota</taxon>
        <taxon>Clostridia</taxon>
        <taxon>Caldicoprobacterales</taxon>
        <taxon>Caldicoprobacteraceae</taxon>
        <taxon>Caldicoprobacter</taxon>
    </lineage>
</organism>
<protein>
    <submittedName>
        <fullName evidence="6">Amino acid ABC transporter ATP-binding protein, PAAT family</fullName>
    </submittedName>
</protein>
<dbReference type="SMART" id="SM00382">
    <property type="entry name" value="AAA"/>
    <property type="match status" value="1"/>
</dbReference>
<sequence>MALLEVIGLNKYFDGFHVLKDISFSVKKGEVVVILGPSGSGKSTLLRCINGLEEIQSGQIKLNGEVINEDSTKWHLIRQKIGMVFQSYDLFPHMTVYENILLGPLKAQKRDKKEVARQAEELLDRVGLLDRKNFYPRQLSGGQRQRVAIVRALCMNPEIMLFDEVTASLDPEMVREVLDVMLELAKEGMTMIIVTHEMEFAKAVADRIIFIDGGEITEVAEAQEFFTQPKTERAKNFLNIFNFKEYKKGVDNNEKI</sequence>
<evidence type="ECO:0000259" key="5">
    <source>
        <dbReference type="PROSITE" id="PS50893"/>
    </source>
</evidence>
<dbReference type="RefSeq" id="WP_092282017.1">
    <property type="nucleotide sequence ID" value="NZ_FOXR01000005.1"/>
</dbReference>
<feature type="domain" description="ABC transporter" evidence="5">
    <location>
        <begin position="4"/>
        <end position="238"/>
    </location>
</feature>
<evidence type="ECO:0000256" key="2">
    <source>
        <dbReference type="ARBA" id="ARBA00022448"/>
    </source>
</evidence>
<keyword evidence="2" id="KW-0813">Transport</keyword>
<dbReference type="Pfam" id="PF00005">
    <property type="entry name" value="ABC_tran"/>
    <property type="match status" value="1"/>
</dbReference>
<dbReference type="FunFam" id="3.40.50.300:FF:000020">
    <property type="entry name" value="Amino acid ABC transporter ATP-binding component"/>
    <property type="match status" value="1"/>
</dbReference>
<evidence type="ECO:0000256" key="3">
    <source>
        <dbReference type="ARBA" id="ARBA00022741"/>
    </source>
</evidence>
<dbReference type="Gene3D" id="3.40.50.300">
    <property type="entry name" value="P-loop containing nucleotide triphosphate hydrolases"/>
    <property type="match status" value="1"/>
</dbReference>
<dbReference type="InterPro" id="IPR030679">
    <property type="entry name" value="ABC_ATPase_HisP-typ"/>
</dbReference>
<dbReference type="AlphaFoldDB" id="A0A1I5TPC6"/>
<evidence type="ECO:0000313" key="6">
    <source>
        <dbReference type="EMBL" id="SFP84932.1"/>
    </source>
</evidence>
<dbReference type="STRING" id="937334.SAMN05444406_1052"/>
<dbReference type="SUPFAM" id="SSF52540">
    <property type="entry name" value="P-loop containing nucleoside triphosphate hydrolases"/>
    <property type="match status" value="1"/>
</dbReference>
<dbReference type="InterPro" id="IPR003439">
    <property type="entry name" value="ABC_transporter-like_ATP-bd"/>
</dbReference>
<dbReference type="PANTHER" id="PTHR43166:SF4">
    <property type="entry name" value="PHOSPHONATES IMPORT ATP-BINDING PROTEIN PHNC"/>
    <property type="match status" value="1"/>
</dbReference>
<evidence type="ECO:0000313" key="7">
    <source>
        <dbReference type="Proteomes" id="UP000198577"/>
    </source>
</evidence>
<dbReference type="PANTHER" id="PTHR43166">
    <property type="entry name" value="AMINO ACID IMPORT ATP-BINDING PROTEIN"/>
    <property type="match status" value="1"/>
</dbReference>
<keyword evidence="3" id="KW-0547">Nucleotide-binding</keyword>
<dbReference type="PIRSF" id="PIRSF039085">
    <property type="entry name" value="ABC_ATPase_HisP"/>
    <property type="match status" value="1"/>
</dbReference>
<proteinExistence type="inferred from homology"/>
<comment type="similarity">
    <text evidence="1">Belongs to the ABC transporter superfamily.</text>
</comment>
<dbReference type="InterPro" id="IPR003593">
    <property type="entry name" value="AAA+_ATPase"/>
</dbReference>
<gene>
    <name evidence="6" type="ORF">SAMN05444406_1052</name>
</gene>
<evidence type="ECO:0000256" key="4">
    <source>
        <dbReference type="ARBA" id="ARBA00022840"/>
    </source>
</evidence>
<reference evidence="6 7" key="1">
    <citation type="submission" date="2016-10" db="EMBL/GenBank/DDBJ databases">
        <authorList>
            <person name="de Groot N.N."/>
        </authorList>
    </citation>
    <scope>NUCLEOTIDE SEQUENCE [LARGE SCALE GENOMIC DNA]</scope>
    <source>
        <strain evidence="6 7">DSM 20678</strain>
    </source>
</reference>
<dbReference type="GO" id="GO:0016887">
    <property type="term" value="F:ATP hydrolysis activity"/>
    <property type="evidence" value="ECO:0007669"/>
    <property type="project" value="InterPro"/>
</dbReference>
<dbReference type="GO" id="GO:0015424">
    <property type="term" value="F:ABC-type amino acid transporter activity"/>
    <property type="evidence" value="ECO:0007669"/>
    <property type="project" value="InterPro"/>
</dbReference>
<dbReference type="PROSITE" id="PS00211">
    <property type="entry name" value="ABC_TRANSPORTER_1"/>
    <property type="match status" value="1"/>
</dbReference>
<dbReference type="PROSITE" id="PS50893">
    <property type="entry name" value="ABC_TRANSPORTER_2"/>
    <property type="match status" value="1"/>
</dbReference>
<dbReference type="CDD" id="cd03262">
    <property type="entry name" value="ABC_HisP_GlnQ"/>
    <property type="match status" value="1"/>
</dbReference>